<dbReference type="Proteomes" id="UP001610104">
    <property type="component" value="Unassembled WGS sequence"/>
</dbReference>
<reference evidence="1 2" key="1">
    <citation type="submission" date="2024-02" db="EMBL/GenBank/DDBJ databases">
        <title>A Gaetbulibacter species isolated from tidal flats and genomic insights of their niches.</title>
        <authorList>
            <person name="Ye Y."/>
        </authorList>
    </citation>
    <scope>NUCLEOTIDE SEQUENCE [LARGE SCALE GENOMIC DNA]</scope>
    <source>
        <strain evidence="1 2">KEM-8</strain>
    </source>
</reference>
<sequence>MLSTNHFDYIIIGNGLAGLQLALEFSKDTFFDDKQFALIDVSDKNKNDKTWCFWEKGIGKWDHIVYKNWNAAKFYSSTKTLNLDLNPYKYKMIRSSDFYQDAKDRLSKKENFHFIIDQVTHVEENELVRITTENTSYSASHVFDSRISDSFFNNSDKYTRINQHFKGWIIETKNGVFNPESFTMMDYRLKDGKQTTFTYVLPFSTKKALVEFTYFTEHIVDDKIYDNYLKQYLANFLKIEDYEILEVETGNIPMTDFPFENESSKNITKIGTAAGWVKGSTGYSFKHTEKNVAKIIENIKFNNIISKDLNNKKYQFYDAIFLKVLKDENDKGEWVFEQFYSKNPVETMFKFLDEDSSIFEELKIMHSLFSFSFIKAFFKTLFF</sequence>
<evidence type="ECO:0000313" key="1">
    <source>
        <dbReference type="EMBL" id="MFH6768330.1"/>
    </source>
</evidence>
<dbReference type="SUPFAM" id="SSF51905">
    <property type="entry name" value="FAD/NAD(P)-binding domain"/>
    <property type="match status" value="1"/>
</dbReference>
<proteinExistence type="predicted"/>
<gene>
    <name evidence="1" type="ORF">V8G56_06250</name>
</gene>
<accession>A0ABW7MNZ0</accession>
<keyword evidence="2" id="KW-1185">Reference proteome</keyword>
<protein>
    <submittedName>
        <fullName evidence="1">Lycopene cyclase family protein</fullName>
    </submittedName>
</protein>
<dbReference type="EMBL" id="JBAWKC010000001">
    <property type="protein sequence ID" value="MFH6768330.1"/>
    <property type="molecule type" value="Genomic_DNA"/>
</dbReference>
<evidence type="ECO:0000313" key="2">
    <source>
        <dbReference type="Proteomes" id="UP001610104"/>
    </source>
</evidence>
<comment type="caution">
    <text evidence="1">The sequence shown here is derived from an EMBL/GenBank/DDBJ whole genome shotgun (WGS) entry which is preliminary data.</text>
</comment>
<dbReference type="RefSeq" id="WP_395437566.1">
    <property type="nucleotide sequence ID" value="NZ_JBAWKC010000001.1"/>
</dbReference>
<dbReference type="Gene3D" id="3.50.50.60">
    <property type="entry name" value="FAD/NAD(P)-binding domain"/>
    <property type="match status" value="1"/>
</dbReference>
<organism evidence="1 2">
    <name type="scientific">Gaetbulibacter aquiaggeris</name>
    <dbReference type="NCBI Taxonomy" id="1735373"/>
    <lineage>
        <taxon>Bacteria</taxon>
        <taxon>Pseudomonadati</taxon>
        <taxon>Bacteroidota</taxon>
        <taxon>Flavobacteriia</taxon>
        <taxon>Flavobacteriales</taxon>
        <taxon>Flavobacteriaceae</taxon>
        <taxon>Gaetbulibacter</taxon>
    </lineage>
</organism>
<name>A0ABW7MNZ0_9FLAO</name>
<dbReference type="Pfam" id="PF05834">
    <property type="entry name" value="Lycopene_cycl"/>
    <property type="match status" value="1"/>
</dbReference>
<dbReference type="InterPro" id="IPR036188">
    <property type="entry name" value="FAD/NAD-bd_sf"/>
</dbReference>